<proteinExistence type="predicted"/>
<dbReference type="Proteomes" id="UP000194420">
    <property type="component" value="Unassembled WGS sequence"/>
</dbReference>
<dbReference type="Gene3D" id="3.40.50.740">
    <property type="match status" value="1"/>
</dbReference>
<keyword evidence="3" id="KW-0411">Iron-sulfur</keyword>
<dbReference type="AlphaFoldDB" id="A0A1Y6F4V9"/>
<evidence type="ECO:0000256" key="1">
    <source>
        <dbReference type="ARBA" id="ARBA00022723"/>
    </source>
</evidence>
<dbReference type="GO" id="GO:0008863">
    <property type="term" value="F:formate dehydrogenase (NAD+) activity"/>
    <property type="evidence" value="ECO:0007669"/>
    <property type="project" value="InterPro"/>
</dbReference>
<dbReference type="NCBIfam" id="TIGR01701">
    <property type="entry name" value="Fdhalpha-like"/>
    <property type="match status" value="1"/>
</dbReference>
<dbReference type="InterPro" id="IPR050123">
    <property type="entry name" value="Prok_molybdopt-oxidoreductase"/>
</dbReference>
<dbReference type="Pfam" id="PF01568">
    <property type="entry name" value="Molydop_binding"/>
    <property type="match status" value="1"/>
</dbReference>
<dbReference type="GO" id="GO:0016020">
    <property type="term" value="C:membrane"/>
    <property type="evidence" value="ECO:0007669"/>
    <property type="project" value="TreeGrafter"/>
</dbReference>
<evidence type="ECO:0000313" key="8">
    <source>
        <dbReference type="Proteomes" id="UP000194420"/>
    </source>
</evidence>
<dbReference type="GO" id="GO:0030151">
    <property type="term" value="F:molybdenum ion binding"/>
    <property type="evidence" value="ECO:0007669"/>
    <property type="project" value="InterPro"/>
</dbReference>
<dbReference type="PIRSF" id="PIRSF000144">
    <property type="entry name" value="CbbBc"/>
    <property type="match status" value="1"/>
</dbReference>
<feature type="domain" description="Molybdopterin oxidoreductase" evidence="5">
    <location>
        <begin position="107"/>
        <end position="469"/>
    </location>
</feature>
<evidence type="ECO:0000259" key="6">
    <source>
        <dbReference type="Pfam" id="PF01568"/>
    </source>
</evidence>
<evidence type="ECO:0000256" key="3">
    <source>
        <dbReference type="ARBA" id="ARBA00023014"/>
    </source>
</evidence>
<dbReference type="InterPro" id="IPR010046">
    <property type="entry name" value="Mopterin_OxRdtse_a_bac"/>
</dbReference>
<dbReference type="SUPFAM" id="SSF53706">
    <property type="entry name" value="Formate dehydrogenase/DMSO reductase, domains 1-3"/>
    <property type="match status" value="1"/>
</dbReference>
<sequence length="734" mass="79307">MSAKTESKTIGGGAKKVLYTLNTVRRIGIANSTKALKANNACKACGLGMGGQLGGMTNELGEFPSVCNKSVQAQSTDIQAAIPDEIFAHDISELAELTPHQLEHLGRLTKPIFKEAGDERFQIIGWEDALTILAANFARTAPDRSFFYSSGRSSNEAGFLLQLLARAYGTNNITNCSYYCHQATSEALGSTIGTGTATVELADLSKSDLVFVIGANPSSNHPRFIHQLKGVRDRGGDVIVINPAKEPGLVKFAIPKSPKSMLRGGDEIASCYLQPRIGSDISLFKGLAKSLLESGHEDRSFIAEHTAGFEEFRRDIASTSWSIIETDTGLSQAEIEEAAALYARSKSAVFSWGMGMTHHLHGVENIEYIANLALLRGMVGRPGAGLLPLRGHSNVQGIGTIGVKPVLGEDVIRQIEKGFGLKLPSRKGFDTMGSLQAAHAGEIDAALMMGGNLYAATPNSTWAGEALDRIGFKAFMTTTLNAGHIAGARRGECLILPVAARDEEWEATTQESMFNFVRLSDGGIIRHANVRPETDILAELGARLLPEGAIDFAAFRKHRRIREAIAATVPGMEDLQHIDVAKKEFHVRNRLMHKPDFRTGDGLARFKTRPTPEGATKPAGNSFTLATIRSEGQFNSIIYEERDSYRGTQSRWSVLMNPQDIERLGIAEGQTVTLTSDNGRMAGLTAVGFDVPVGNMLAYYPEANALTSTSVDPRSRTPAFKSIRVDLSVDERTG</sequence>
<dbReference type="PANTHER" id="PTHR43105:SF4">
    <property type="entry name" value="PROTEIN YDEP"/>
    <property type="match status" value="1"/>
</dbReference>
<dbReference type="InterPro" id="IPR006656">
    <property type="entry name" value="Mopterin_OxRdtase"/>
</dbReference>
<accession>A0A1Y6F4V9</accession>
<dbReference type="GO" id="GO:0045333">
    <property type="term" value="P:cellular respiration"/>
    <property type="evidence" value="ECO:0007669"/>
    <property type="project" value="UniProtKB-ARBA"/>
</dbReference>
<organism evidence="7 8">
    <name type="scientific">Altererythrobacter xiamenensis</name>
    <dbReference type="NCBI Taxonomy" id="1316679"/>
    <lineage>
        <taxon>Bacteria</taxon>
        <taxon>Pseudomonadati</taxon>
        <taxon>Pseudomonadota</taxon>
        <taxon>Alphaproteobacteria</taxon>
        <taxon>Sphingomonadales</taxon>
        <taxon>Erythrobacteraceae</taxon>
        <taxon>Altererythrobacter</taxon>
    </lineage>
</organism>
<evidence type="ECO:0000256" key="4">
    <source>
        <dbReference type="SAM" id="MobiDB-lite"/>
    </source>
</evidence>
<dbReference type="GO" id="GO:1990204">
    <property type="term" value="C:oxidoreductase complex"/>
    <property type="evidence" value="ECO:0007669"/>
    <property type="project" value="UniProtKB-ARBA"/>
</dbReference>
<keyword evidence="1" id="KW-0479">Metal-binding</keyword>
<keyword evidence="8" id="KW-1185">Reference proteome</keyword>
<feature type="region of interest" description="Disordered" evidence="4">
    <location>
        <begin position="599"/>
        <end position="620"/>
    </location>
</feature>
<dbReference type="PANTHER" id="PTHR43105">
    <property type="entry name" value="RESPIRATORY NITRATE REDUCTASE"/>
    <property type="match status" value="1"/>
</dbReference>
<evidence type="ECO:0000256" key="2">
    <source>
        <dbReference type="ARBA" id="ARBA00023004"/>
    </source>
</evidence>
<gene>
    <name evidence="7" type="ORF">SAMN06297468_2120</name>
</gene>
<name>A0A1Y6F4V9_9SPHN</name>
<dbReference type="Pfam" id="PF00384">
    <property type="entry name" value="Molybdopterin"/>
    <property type="match status" value="1"/>
</dbReference>
<dbReference type="EMBL" id="FXWG01000002">
    <property type="protein sequence ID" value="SMQ69935.1"/>
    <property type="molecule type" value="Genomic_DNA"/>
</dbReference>
<dbReference type="InterPro" id="IPR006657">
    <property type="entry name" value="MoPterin_dinucl-bd_dom"/>
</dbReference>
<feature type="domain" description="Molybdopterin dinucleotide-binding" evidence="6">
    <location>
        <begin position="623"/>
        <end position="723"/>
    </location>
</feature>
<protein>
    <submittedName>
        <fullName evidence="7">Oxidoreductase alpha (Molybdopterin) subunit</fullName>
    </submittedName>
</protein>
<dbReference type="SUPFAM" id="SSF50692">
    <property type="entry name" value="ADC-like"/>
    <property type="match status" value="1"/>
</dbReference>
<dbReference type="Gene3D" id="2.40.40.20">
    <property type="match status" value="1"/>
</dbReference>
<dbReference type="OrthoDB" id="5287431at2"/>
<evidence type="ECO:0000259" key="5">
    <source>
        <dbReference type="Pfam" id="PF00384"/>
    </source>
</evidence>
<dbReference type="InterPro" id="IPR009010">
    <property type="entry name" value="Asp_de-COase-like_dom_sf"/>
</dbReference>
<keyword evidence="2" id="KW-0408">Iron</keyword>
<evidence type="ECO:0000313" key="7">
    <source>
        <dbReference type="EMBL" id="SMQ69935.1"/>
    </source>
</evidence>
<dbReference type="GO" id="GO:0051539">
    <property type="term" value="F:4 iron, 4 sulfur cluster binding"/>
    <property type="evidence" value="ECO:0007669"/>
    <property type="project" value="InterPro"/>
</dbReference>
<dbReference type="RefSeq" id="WP_086437950.1">
    <property type="nucleotide sequence ID" value="NZ_FXWG01000002.1"/>
</dbReference>
<dbReference type="GO" id="GO:0043546">
    <property type="term" value="F:molybdopterin cofactor binding"/>
    <property type="evidence" value="ECO:0007669"/>
    <property type="project" value="InterPro"/>
</dbReference>
<dbReference type="Gene3D" id="3.40.228.10">
    <property type="entry name" value="Dimethylsulfoxide Reductase, domain 2"/>
    <property type="match status" value="1"/>
</dbReference>
<reference evidence="8" key="1">
    <citation type="submission" date="2017-04" db="EMBL/GenBank/DDBJ databases">
        <authorList>
            <person name="Varghese N."/>
            <person name="Submissions S."/>
        </authorList>
    </citation>
    <scope>NUCLEOTIDE SEQUENCE [LARGE SCALE GENOMIC DNA]</scope>
</reference>